<accession>A0A0S2FEP0</accession>
<name>A0A0S2FEP0_LYSAN</name>
<protein>
    <submittedName>
        <fullName evidence="1">Uncharacterized protein</fullName>
    </submittedName>
</protein>
<dbReference type="AlphaFoldDB" id="A0A0S2FEP0"/>
<dbReference type="KEGG" id="lab:LA76x_3880"/>
<evidence type="ECO:0000313" key="1">
    <source>
        <dbReference type="EMBL" id="ALN82002.1"/>
    </source>
</evidence>
<evidence type="ECO:0000313" key="2">
    <source>
        <dbReference type="Proteomes" id="UP000060787"/>
    </source>
</evidence>
<dbReference type="Proteomes" id="UP000060787">
    <property type="component" value="Chromosome"/>
</dbReference>
<organism evidence="1 2">
    <name type="scientific">Lysobacter antibioticus</name>
    <dbReference type="NCBI Taxonomy" id="84531"/>
    <lineage>
        <taxon>Bacteria</taxon>
        <taxon>Pseudomonadati</taxon>
        <taxon>Pseudomonadota</taxon>
        <taxon>Gammaproteobacteria</taxon>
        <taxon>Lysobacterales</taxon>
        <taxon>Lysobacteraceae</taxon>
        <taxon>Lysobacter</taxon>
    </lineage>
</organism>
<proteinExistence type="predicted"/>
<reference evidence="1 2" key="1">
    <citation type="journal article" date="2015" name="BMC Genomics">
        <title>Comparative genomics and metabolic profiling of the genus Lysobacter.</title>
        <authorList>
            <person name="de Bruijn I."/>
            <person name="Cheng X."/>
            <person name="de Jager V."/>
            <person name="Exposito R.G."/>
            <person name="Watrous J."/>
            <person name="Patel N."/>
            <person name="Postma J."/>
            <person name="Dorrestein P.C."/>
            <person name="Kobayashi D."/>
            <person name="Raaijmakers J.M."/>
        </authorList>
    </citation>
    <scope>NUCLEOTIDE SEQUENCE [LARGE SCALE GENOMIC DNA]</scope>
    <source>
        <strain evidence="1 2">76</strain>
    </source>
</reference>
<sequence>MERFVGLDLVTHAAASCDLGATARRLDQAAGGWRYDHGLEGGVLVGREWVDFGDPVGRLAPGVPRPLP</sequence>
<gene>
    <name evidence="1" type="ORF">LA76x_3880</name>
</gene>
<dbReference type="PATRIC" id="fig|84531.8.peg.3895"/>
<dbReference type="EMBL" id="CP011129">
    <property type="protein sequence ID" value="ALN82002.1"/>
    <property type="molecule type" value="Genomic_DNA"/>
</dbReference>
<keyword evidence="2" id="KW-1185">Reference proteome</keyword>